<dbReference type="AlphaFoldDB" id="A0A8B3Y137"/>
<accession>A0A8B3Y137</accession>
<proteinExistence type="predicted"/>
<reference evidence="1 2" key="1">
    <citation type="submission" date="2016-10" db="EMBL/GenBank/DDBJ databases">
        <authorList>
            <person name="Varghese N."/>
            <person name="Submissions S."/>
        </authorList>
    </citation>
    <scope>NUCLEOTIDE SEQUENCE [LARGE SCALE GENOMIC DNA]</scope>
    <source>
        <strain evidence="1 2">BS2775</strain>
    </source>
</reference>
<protein>
    <submittedName>
        <fullName evidence="1">Uncharacterized protein</fullName>
    </submittedName>
</protein>
<evidence type="ECO:0000313" key="2">
    <source>
        <dbReference type="Proteomes" id="UP000183653"/>
    </source>
</evidence>
<dbReference type="EMBL" id="LT629782">
    <property type="protein sequence ID" value="SDU21992.1"/>
    <property type="molecule type" value="Genomic_DNA"/>
</dbReference>
<sequence>MEWNALLKDVEDCRLTSRGQALVDVALAA</sequence>
<keyword evidence="2" id="KW-1185">Reference proteome</keyword>
<gene>
    <name evidence="1" type="ORF">SAMN04490197_3937</name>
</gene>
<evidence type="ECO:0000313" key="1">
    <source>
        <dbReference type="EMBL" id="SDU21992.1"/>
    </source>
</evidence>
<dbReference type="Proteomes" id="UP000183653">
    <property type="component" value="Chromosome I"/>
</dbReference>
<organism evidence="1 2">
    <name type="scientific">Pseudomonas orientalis</name>
    <dbReference type="NCBI Taxonomy" id="76758"/>
    <lineage>
        <taxon>Bacteria</taxon>
        <taxon>Pseudomonadati</taxon>
        <taxon>Pseudomonadota</taxon>
        <taxon>Gammaproteobacteria</taxon>
        <taxon>Pseudomonadales</taxon>
        <taxon>Pseudomonadaceae</taxon>
        <taxon>Pseudomonas</taxon>
    </lineage>
</organism>
<name>A0A8B3Y137_9PSED</name>